<comment type="caution">
    <text evidence="6">The sequence shown here is derived from an EMBL/GenBank/DDBJ whole genome shotgun (WGS) entry which is preliminary data.</text>
</comment>
<dbReference type="Gene3D" id="3.40.50.300">
    <property type="entry name" value="P-loop containing nucleotide triphosphate hydrolases"/>
    <property type="match status" value="1"/>
</dbReference>
<dbReference type="PROSITE" id="PS50893">
    <property type="entry name" value="ABC_TRANSPORTER_2"/>
    <property type="match status" value="1"/>
</dbReference>
<dbReference type="GO" id="GO:0016887">
    <property type="term" value="F:ATP hydrolysis activity"/>
    <property type="evidence" value="ECO:0007669"/>
    <property type="project" value="InterPro"/>
</dbReference>
<reference evidence="6" key="2">
    <citation type="submission" date="2021-04" db="EMBL/GenBank/DDBJ databases">
        <authorList>
            <person name="Gilroy R."/>
        </authorList>
    </citation>
    <scope>NUCLEOTIDE SEQUENCE</scope>
    <source>
        <strain evidence="6">CHK187-11901</strain>
    </source>
</reference>
<keyword evidence="2" id="KW-0813">Transport</keyword>
<dbReference type="PANTHER" id="PTHR42798">
    <property type="entry name" value="LIPOPROTEIN-RELEASING SYSTEM ATP-BINDING PROTEIN LOLD"/>
    <property type="match status" value="1"/>
</dbReference>
<proteinExistence type="inferred from homology"/>
<dbReference type="InterPro" id="IPR003593">
    <property type="entry name" value="AAA+_ATPase"/>
</dbReference>
<keyword evidence="3" id="KW-0547">Nucleotide-binding</keyword>
<evidence type="ECO:0000256" key="1">
    <source>
        <dbReference type="ARBA" id="ARBA00005417"/>
    </source>
</evidence>
<gene>
    <name evidence="6" type="ORF">H9702_04245</name>
</gene>
<comment type="similarity">
    <text evidence="1">Belongs to the ABC transporter superfamily.</text>
</comment>
<dbReference type="PANTHER" id="PTHR42798:SF7">
    <property type="entry name" value="ALPHA-D-RIBOSE 1-METHYLPHOSPHONATE 5-TRIPHOSPHATE SYNTHASE SUBUNIT PHNL"/>
    <property type="match status" value="1"/>
</dbReference>
<dbReference type="SMART" id="SM00382">
    <property type="entry name" value="AAA"/>
    <property type="match status" value="1"/>
</dbReference>
<evidence type="ECO:0000256" key="2">
    <source>
        <dbReference type="ARBA" id="ARBA00022448"/>
    </source>
</evidence>
<dbReference type="PROSITE" id="PS00211">
    <property type="entry name" value="ABC_TRANSPORTER_1"/>
    <property type="match status" value="1"/>
</dbReference>
<dbReference type="InterPro" id="IPR017911">
    <property type="entry name" value="MacB-like_ATP-bd"/>
</dbReference>
<keyword evidence="4 6" id="KW-0067">ATP-binding</keyword>
<organism evidence="6 7">
    <name type="scientific">Candidatus Merdibacter merdavium</name>
    <dbReference type="NCBI Taxonomy" id="2838692"/>
    <lineage>
        <taxon>Bacteria</taxon>
        <taxon>Bacillati</taxon>
        <taxon>Bacillota</taxon>
        <taxon>Erysipelotrichia</taxon>
        <taxon>Erysipelotrichales</taxon>
        <taxon>Erysipelotrichaceae</taxon>
        <taxon>Merdibacter</taxon>
    </lineage>
</organism>
<dbReference type="CDD" id="cd03255">
    <property type="entry name" value="ABC_MJ0796_LolCDE_FtsE"/>
    <property type="match status" value="1"/>
</dbReference>
<dbReference type="Pfam" id="PF00005">
    <property type="entry name" value="ABC_tran"/>
    <property type="match status" value="1"/>
</dbReference>
<accession>A0A9D2NQU4</accession>
<evidence type="ECO:0000259" key="5">
    <source>
        <dbReference type="PROSITE" id="PS50893"/>
    </source>
</evidence>
<dbReference type="SUPFAM" id="SSF52540">
    <property type="entry name" value="P-loop containing nucleoside triphosphate hydrolases"/>
    <property type="match status" value="1"/>
</dbReference>
<name>A0A9D2NQU4_9FIRM</name>
<dbReference type="GO" id="GO:0005524">
    <property type="term" value="F:ATP binding"/>
    <property type="evidence" value="ECO:0007669"/>
    <property type="project" value="UniProtKB-KW"/>
</dbReference>
<dbReference type="InterPro" id="IPR027417">
    <property type="entry name" value="P-loop_NTPase"/>
</dbReference>
<evidence type="ECO:0000256" key="3">
    <source>
        <dbReference type="ARBA" id="ARBA00022741"/>
    </source>
</evidence>
<sequence length="224" mass="25543">MRTILEAKDLWKSFGLTKAVQGISLTVYANDFIAVLGKSGSGKTTLFHILDGITKPDRGEVCIAGQNISKMRKRAFVEFRRKNMGYVFQDFKLIPEFSVVDNITFPVDLDKEKIDEFYLNLLLEELDIKKLKDRLVNTLSGGEQQRVAIARALINKQEIVMADEPTGNLDSYNTEKVMHLMVRLQKMFSLTVLIATHDYAVAKSAKRMLYIQDGKILKDAQRYE</sequence>
<feature type="domain" description="ABC transporter" evidence="5">
    <location>
        <begin position="5"/>
        <end position="224"/>
    </location>
</feature>
<evidence type="ECO:0000313" key="7">
    <source>
        <dbReference type="Proteomes" id="UP000823896"/>
    </source>
</evidence>
<evidence type="ECO:0000256" key="4">
    <source>
        <dbReference type="ARBA" id="ARBA00022840"/>
    </source>
</evidence>
<dbReference type="InterPro" id="IPR003439">
    <property type="entry name" value="ABC_transporter-like_ATP-bd"/>
</dbReference>
<reference evidence="6" key="1">
    <citation type="journal article" date="2021" name="PeerJ">
        <title>Extensive microbial diversity within the chicken gut microbiome revealed by metagenomics and culture.</title>
        <authorList>
            <person name="Gilroy R."/>
            <person name="Ravi A."/>
            <person name="Getino M."/>
            <person name="Pursley I."/>
            <person name="Horton D.L."/>
            <person name="Alikhan N.F."/>
            <person name="Baker D."/>
            <person name="Gharbi K."/>
            <person name="Hall N."/>
            <person name="Watson M."/>
            <person name="Adriaenssens E.M."/>
            <person name="Foster-Nyarko E."/>
            <person name="Jarju S."/>
            <person name="Secka A."/>
            <person name="Antonio M."/>
            <person name="Oren A."/>
            <person name="Chaudhuri R.R."/>
            <person name="La Ragione R."/>
            <person name="Hildebrand F."/>
            <person name="Pallen M.J."/>
        </authorList>
    </citation>
    <scope>NUCLEOTIDE SEQUENCE</scope>
    <source>
        <strain evidence="6">CHK187-11901</strain>
    </source>
</reference>
<dbReference type="Proteomes" id="UP000823896">
    <property type="component" value="Unassembled WGS sequence"/>
</dbReference>
<dbReference type="EMBL" id="DWWM01000026">
    <property type="protein sequence ID" value="HJC36322.1"/>
    <property type="molecule type" value="Genomic_DNA"/>
</dbReference>
<protein>
    <submittedName>
        <fullName evidence="6">ABC transporter ATP-binding protein</fullName>
    </submittedName>
</protein>
<dbReference type="InterPro" id="IPR017871">
    <property type="entry name" value="ABC_transporter-like_CS"/>
</dbReference>
<evidence type="ECO:0000313" key="6">
    <source>
        <dbReference type="EMBL" id="HJC36322.1"/>
    </source>
</evidence>
<dbReference type="AlphaFoldDB" id="A0A9D2NQU4"/>